<dbReference type="EMBL" id="CAJRGZ010000030">
    <property type="protein sequence ID" value="CAG5184548.1"/>
    <property type="molecule type" value="Genomic_DNA"/>
</dbReference>
<comment type="caution">
    <text evidence="5">The sequence shown here is derived from an EMBL/GenBank/DDBJ whole genome shotgun (WGS) entry which is preliminary data.</text>
</comment>
<organism evidence="5 6">
    <name type="scientific">Alternaria atra</name>
    <dbReference type="NCBI Taxonomy" id="119953"/>
    <lineage>
        <taxon>Eukaryota</taxon>
        <taxon>Fungi</taxon>
        <taxon>Dikarya</taxon>
        <taxon>Ascomycota</taxon>
        <taxon>Pezizomycotina</taxon>
        <taxon>Dothideomycetes</taxon>
        <taxon>Pleosporomycetidae</taxon>
        <taxon>Pleosporales</taxon>
        <taxon>Pleosporineae</taxon>
        <taxon>Pleosporaceae</taxon>
        <taxon>Alternaria</taxon>
        <taxon>Alternaria sect. Ulocladioides</taxon>
    </lineage>
</organism>
<gene>
    <name evidence="5" type="ORF">ALTATR162_LOCUS10964</name>
</gene>
<dbReference type="Gene3D" id="3.30.9.10">
    <property type="entry name" value="D-Amino Acid Oxidase, subunit A, domain 2"/>
    <property type="match status" value="1"/>
</dbReference>
<dbReference type="PANTHER" id="PTHR43004:SF21">
    <property type="entry name" value="FAD-BINDING DOMAIN-CONTAINING PROTEIN-RELATED"/>
    <property type="match status" value="1"/>
</dbReference>
<dbReference type="PANTHER" id="PTHR43004">
    <property type="entry name" value="TRK SYSTEM POTASSIUM UPTAKE PROTEIN"/>
    <property type="match status" value="1"/>
</dbReference>
<protein>
    <recommendedName>
        <fullName evidence="4">FAD-binding domain-containing protein</fullName>
    </recommendedName>
</protein>
<dbReference type="AlphaFoldDB" id="A0A8J2IB05"/>
<dbReference type="PRINTS" id="PR00420">
    <property type="entry name" value="RNGMNOXGNASE"/>
</dbReference>
<evidence type="ECO:0000259" key="4">
    <source>
        <dbReference type="Pfam" id="PF01494"/>
    </source>
</evidence>
<keyword evidence="6" id="KW-1185">Reference proteome</keyword>
<dbReference type="OrthoDB" id="2096480at2759"/>
<dbReference type="InterPro" id="IPR050641">
    <property type="entry name" value="RIFMO-like"/>
</dbReference>
<dbReference type="GeneID" id="67011183"/>
<dbReference type="Pfam" id="PF01494">
    <property type="entry name" value="FAD_binding_3"/>
    <property type="match status" value="2"/>
</dbReference>
<reference evidence="5" key="1">
    <citation type="submission" date="2021-05" db="EMBL/GenBank/DDBJ databases">
        <authorList>
            <person name="Stam R."/>
        </authorList>
    </citation>
    <scope>NUCLEOTIDE SEQUENCE</scope>
    <source>
        <strain evidence="5">CS162</strain>
    </source>
</reference>
<dbReference type="InterPro" id="IPR002938">
    <property type="entry name" value="FAD-bd"/>
</dbReference>
<feature type="domain" description="FAD-binding" evidence="4">
    <location>
        <begin position="12"/>
        <end position="277"/>
    </location>
</feature>
<evidence type="ECO:0000256" key="2">
    <source>
        <dbReference type="ARBA" id="ARBA00022827"/>
    </source>
</evidence>
<accession>A0A8J2IB05</accession>
<dbReference type="RefSeq" id="XP_043174539.1">
    <property type="nucleotide sequence ID" value="XM_043318604.1"/>
</dbReference>
<dbReference type="Gene3D" id="3.40.30.120">
    <property type="match status" value="1"/>
</dbReference>
<dbReference type="Proteomes" id="UP000676310">
    <property type="component" value="Unassembled WGS sequence"/>
</dbReference>
<proteinExistence type="predicted"/>
<evidence type="ECO:0000256" key="1">
    <source>
        <dbReference type="ARBA" id="ARBA00022630"/>
    </source>
</evidence>
<dbReference type="Pfam" id="PF21274">
    <property type="entry name" value="Rng_hyd_C"/>
    <property type="match status" value="1"/>
</dbReference>
<dbReference type="Gene3D" id="3.50.50.60">
    <property type="entry name" value="FAD/NAD(P)-binding domain"/>
    <property type="match status" value="1"/>
</dbReference>
<keyword evidence="3" id="KW-0560">Oxidoreductase</keyword>
<dbReference type="GO" id="GO:0071949">
    <property type="term" value="F:FAD binding"/>
    <property type="evidence" value="ECO:0007669"/>
    <property type="project" value="InterPro"/>
</dbReference>
<evidence type="ECO:0000256" key="3">
    <source>
        <dbReference type="ARBA" id="ARBA00023002"/>
    </source>
</evidence>
<keyword evidence="1" id="KW-0285">Flavoprotein</keyword>
<evidence type="ECO:0000313" key="5">
    <source>
        <dbReference type="EMBL" id="CAG5184548.1"/>
    </source>
</evidence>
<evidence type="ECO:0000313" key="6">
    <source>
        <dbReference type="Proteomes" id="UP000676310"/>
    </source>
</evidence>
<keyword evidence="2" id="KW-0274">FAD</keyword>
<feature type="domain" description="FAD-binding" evidence="4">
    <location>
        <begin position="292"/>
        <end position="356"/>
    </location>
</feature>
<name>A0A8J2IB05_9PLEO</name>
<dbReference type="GO" id="GO:0016709">
    <property type="term" value="F:oxidoreductase activity, acting on paired donors, with incorporation or reduction of molecular oxygen, NAD(P)H as one donor, and incorporation of one atom of oxygen"/>
    <property type="evidence" value="ECO:0007669"/>
    <property type="project" value="UniProtKB-ARBA"/>
</dbReference>
<sequence length="588" mass="66360">MSTHEEPLPTNNILIVGGGPIGLLLATVLSHHGIRSILLERNETTTKWPKMDLTNAQSMEMLRRLGLSEEMRLLGVPSDKSHNVLVSSGLAAEECVTKWELPSVDEFRRKIQQKNDGSMPREPWQRLSQVKFEKWLKERCERDEMIDARFGWKVEHVEVKEGKVRTRAIELKNGESRMFISEYAVGCDGASSIVRRSLEMPLDGGPIHTCVLLVHFKSRDLTRIQKQGQFWHTFFMVEPGIFGGAMIAQDEIETWTVHYFLPLGTDTSAITSEEAVYTRPSIAVARTWATPDHRVFIAGDAAHQNIPTGGYGMNMGIGDAYDLGWKLAVAMKYGGRGLMESYTSERRPVALRNVEHSGVHMKVHSDVAQFFEGGDPHRVDWPTEEGRALRRQLHEHYQEHDGENKDFGIEMGYVYESYVLQIPQPGEVKPPFRASQYTPSTWPGSRAPHVFLSDGSAIFDHLGMDWSLVTFADSSMHSAQLFLDAAASLSVPLEHVDLRDEGHARSIWGCNIVLVRPDEHVAWRADSVSNTEEALRVLRLVIGLEGAEDKAGRRDSNTGLPDQIFTATMETKTQMHRYELEQMGEFQR</sequence>
<dbReference type="InterPro" id="IPR036188">
    <property type="entry name" value="FAD/NAD-bd_sf"/>
</dbReference>
<dbReference type="SUPFAM" id="SSF51905">
    <property type="entry name" value="FAD/NAD(P)-binding domain"/>
    <property type="match status" value="1"/>
</dbReference>